<dbReference type="PANTHER" id="PTHR34677:SF3">
    <property type="entry name" value="BACTERIAL IG-LIKE DOMAIN-CONTAINING PROTEIN"/>
    <property type="match status" value="1"/>
</dbReference>
<name>A0A438JDB8_VITVI</name>
<dbReference type="PANTHER" id="PTHR34677">
    <property type="match status" value="1"/>
</dbReference>
<keyword evidence="2" id="KW-0812">Transmembrane</keyword>
<evidence type="ECO:0000256" key="1">
    <source>
        <dbReference type="SAM" id="MobiDB-lite"/>
    </source>
</evidence>
<evidence type="ECO:0000313" key="5">
    <source>
        <dbReference type="Proteomes" id="UP000288805"/>
    </source>
</evidence>
<dbReference type="EMBL" id="QGNW01000049">
    <property type="protein sequence ID" value="RVX06951.1"/>
    <property type="molecule type" value="Genomic_DNA"/>
</dbReference>
<dbReference type="AlphaFoldDB" id="A0A438JDB8"/>
<evidence type="ECO:0000256" key="2">
    <source>
        <dbReference type="SAM" id="Phobius"/>
    </source>
</evidence>
<organism evidence="4 5">
    <name type="scientific">Vitis vinifera</name>
    <name type="common">Grape</name>
    <dbReference type="NCBI Taxonomy" id="29760"/>
    <lineage>
        <taxon>Eukaryota</taxon>
        <taxon>Viridiplantae</taxon>
        <taxon>Streptophyta</taxon>
        <taxon>Embryophyta</taxon>
        <taxon>Tracheophyta</taxon>
        <taxon>Spermatophyta</taxon>
        <taxon>Magnoliopsida</taxon>
        <taxon>eudicotyledons</taxon>
        <taxon>Gunneridae</taxon>
        <taxon>Pentapetalae</taxon>
        <taxon>rosids</taxon>
        <taxon>Vitales</taxon>
        <taxon>Vitaceae</taxon>
        <taxon>Viteae</taxon>
        <taxon>Vitis</taxon>
    </lineage>
</organism>
<keyword evidence="2" id="KW-1133">Transmembrane helix</keyword>
<keyword evidence="3" id="KW-0732">Signal</keyword>
<comment type="caution">
    <text evidence="4">The sequence shown here is derived from an EMBL/GenBank/DDBJ whole genome shotgun (WGS) entry which is preliminary data.</text>
</comment>
<evidence type="ECO:0000256" key="3">
    <source>
        <dbReference type="SAM" id="SignalP"/>
    </source>
</evidence>
<gene>
    <name evidence="4" type="ORF">CK203_015146</name>
</gene>
<feature type="transmembrane region" description="Helical" evidence="2">
    <location>
        <begin position="952"/>
        <end position="972"/>
    </location>
</feature>
<feature type="chain" id="PRO_5019425760" description="Bacterial Ig-like domain-containing protein" evidence="3">
    <location>
        <begin position="22"/>
        <end position="1159"/>
    </location>
</feature>
<accession>A0A438JDB8</accession>
<feature type="signal peptide" evidence="3">
    <location>
        <begin position="1"/>
        <end position="21"/>
    </location>
</feature>
<reference evidence="4 5" key="1">
    <citation type="journal article" date="2018" name="PLoS Genet.">
        <title>Population sequencing reveals clonal diversity and ancestral inbreeding in the grapevine cultivar Chardonnay.</title>
        <authorList>
            <person name="Roach M.J."/>
            <person name="Johnson D.L."/>
            <person name="Bohlmann J."/>
            <person name="van Vuuren H.J."/>
            <person name="Jones S.J."/>
            <person name="Pretorius I.S."/>
            <person name="Schmidt S.A."/>
            <person name="Borneman A.R."/>
        </authorList>
    </citation>
    <scope>NUCLEOTIDE SEQUENCE [LARGE SCALE GENOMIC DNA]</scope>
    <source>
        <strain evidence="5">cv. Chardonnay</strain>
        <tissue evidence="4">Leaf</tissue>
    </source>
</reference>
<dbReference type="Proteomes" id="UP000288805">
    <property type="component" value="Unassembled WGS sequence"/>
</dbReference>
<feature type="transmembrane region" description="Helical" evidence="2">
    <location>
        <begin position="690"/>
        <end position="710"/>
    </location>
</feature>
<proteinExistence type="predicted"/>
<evidence type="ECO:0008006" key="6">
    <source>
        <dbReference type="Google" id="ProtNLM"/>
    </source>
</evidence>
<keyword evidence="2" id="KW-0472">Membrane</keyword>
<feature type="transmembrane region" description="Helical" evidence="2">
    <location>
        <begin position="984"/>
        <end position="1005"/>
    </location>
</feature>
<feature type="region of interest" description="Disordered" evidence="1">
    <location>
        <begin position="1119"/>
        <end position="1139"/>
    </location>
</feature>
<sequence>MPSNSTMGLLRLLLQLHLCIAVMVVGTLKPAESTLVIRFDQAPPARSRFSTAVFRYSVERSDGSNACRNNGCSIYCEFILKCTPLYLASLDGQTLRPCPADAIALKNLTVNHEHKFLLNITTPDRESNSSAYSWFIDTIPPTATIFSHQSYMNAQKISIDVIFSEACPGQGGFKCVNSSNCDVIVNGPASINASSLHIIKPKIKYSLDIILSPRSIYARLIIEMAVNFCTDQAGNHFTRTNGSVVVIHIDRRSVEVDLWMSAPSYMLEINGVPRTILATNKIEDLNIFLDFSKPVLNSTEQILKALHVNSGNLIADHDKSGGNRRFVFKLKNIMRTEIITIELRANSIIGRTGAPVSAAAPVTFLYDSTEPAVGLSTNSAVVTKQSHINVIVEFTKPVFGFEASIVKVEGGRVTRQGFCLCRFKELSRALYSLTVLSLSHNEVSVTVPAGKVNDISGNRNLASNRLEVKHYLVPEISIAFHSFVTAGVLATSLAAAVLSLSSANLGAVGTLATGSTNIIVSNPSMNLHGMVGHLQVFVLSDWFSVGLPIEYSETTKGLRWLIPREKLPWKKENPSIWPNHFFLAEKKLAMEFSSFSVALPSPERAYHSVDFNLTNLQFPARTGPKVSWFREHNISMENIAYGSPLNFSEYLIYFLRGEPLSAHNVVKRMENYKGWLYFPLLWWEDLEMNLFWLGVGGGSLIIIHILILIFLRWRTGTSAHGILSVPRFELFLLILMLPCISQSSAFVIRGGTTGGIIVGALLLAIPAALIFSVCLFLIVAIFSGSFAQYKEVRHTGTKEEGWCSKLWVSIAGRSTTGKWFYREGLPSTFLQRFGILFESRKGPPLLVLVDQNDLSSLPKWTESGQSGIGRMRALSSDDSNEETKIPMSKRLLGCARSSYIIFDLLRRVTLGIISGAYSSHGSSQSLIALSITLAQFLYLFTLKPYIRRGVHIAESVSLLCEAGIFGLSFSMVGSNPNQERTVGFVMLALLFLTFSSQLVNEWYALMKCLLRLSQPQKNSFKLGLKCAAQGLVLPFLPRKHWWTIIPLSSQPKTGPAEPLSCMTATVVPVLSPGSPFNANQTIASTAADTILNGQRAEGKQPKGVKLESKSEMRKLRELARASFSGNPKGEEGSTSYAPKLQCFSGEASSSQPSFWKGRL</sequence>
<feature type="transmembrane region" description="Helical" evidence="2">
    <location>
        <begin position="754"/>
        <end position="783"/>
    </location>
</feature>
<protein>
    <recommendedName>
        <fullName evidence="6">Bacterial Ig-like domain-containing protein</fullName>
    </recommendedName>
</protein>
<evidence type="ECO:0000313" key="4">
    <source>
        <dbReference type="EMBL" id="RVX06951.1"/>
    </source>
</evidence>
<feature type="transmembrane region" description="Helical" evidence="2">
    <location>
        <begin position="730"/>
        <end position="748"/>
    </location>
</feature>